<evidence type="ECO:0000256" key="1">
    <source>
        <dbReference type="SAM" id="MobiDB-lite"/>
    </source>
</evidence>
<accession>A0A4V2VQT3</accession>
<dbReference type="AlphaFoldDB" id="A0A4V2VQT3"/>
<evidence type="ECO:0000313" key="3">
    <source>
        <dbReference type="EMBL" id="TCU95379.1"/>
    </source>
</evidence>
<evidence type="ECO:0000313" key="4">
    <source>
        <dbReference type="Proteomes" id="UP000295110"/>
    </source>
</evidence>
<protein>
    <submittedName>
        <fullName evidence="3">Uncharacterized protein</fullName>
    </submittedName>
</protein>
<name>A0A4V2VQT3_ROSSA</name>
<feature type="region of interest" description="Disordered" evidence="1">
    <location>
        <begin position="386"/>
        <end position="412"/>
    </location>
</feature>
<keyword evidence="2" id="KW-1133">Transmembrane helix</keyword>
<dbReference type="RefSeq" id="WP_132572571.1">
    <property type="nucleotide sequence ID" value="NZ_CBCSGL010000018.1"/>
</dbReference>
<proteinExistence type="predicted"/>
<comment type="caution">
    <text evidence="3">The sequence shown here is derived from an EMBL/GenBank/DDBJ whole genome shotgun (WGS) entry which is preliminary data.</text>
</comment>
<keyword evidence="2" id="KW-0812">Transmembrane</keyword>
<feature type="transmembrane region" description="Helical" evidence="2">
    <location>
        <begin position="12"/>
        <end position="34"/>
    </location>
</feature>
<gene>
    <name evidence="3" type="ORF">EV671_101571</name>
</gene>
<organism evidence="3 4">
    <name type="scientific">Roseateles saccharophilus</name>
    <name type="common">Pseudomonas saccharophila</name>
    <dbReference type="NCBI Taxonomy" id="304"/>
    <lineage>
        <taxon>Bacteria</taxon>
        <taxon>Pseudomonadati</taxon>
        <taxon>Pseudomonadota</taxon>
        <taxon>Betaproteobacteria</taxon>
        <taxon>Burkholderiales</taxon>
        <taxon>Sphaerotilaceae</taxon>
        <taxon>Roseateles</taxon>
    </lineage>
</organism>
<keyword evidence="2" id="KW-0472">Membrane</keyword>
<dbReference type="Proteomes" id="UP000295110">
    <property type="component" value="Unassembled WGS sequence"/>
</dbReference>
<dbReference type="EMBL" id="SMBU01000015">
    <property type="protein sequence ID" value="TCU95379.1"/>
    <property type="molecule type" value="Genomic_DNA"/>
</dbReference>
<sequence length="412" mass="42981">MTRRPVRRTSGFTLIDAVLAMVVMGFGMLALVGMQQKLSLSSDIAKQRTEATRLAQDKMEALRAYTTLTGTGSSWNGLANGTDTLSSYSVSGATTQTNTTYTRSWTVGGAATDFQRPVTVAVSWFDASSAPQSLTLPSVIAKMDPAIAGYVGFPLPANTNLKNPKNRSLNIPVQSIPLNNGNSAYQLGSYAIVFNNAAGNVVQRCDTNNLTAANYGSSNCYSLPAYIVTGYISGAVSTGTPLLPTGINTSQIAVTGPGGLHAISCTIGQALDQNSSSPIPGYLYYLCVIPMPATVDATTGVTTITGTWSGTIRLGGVPTTGNYIVCRFQYATSSTVNSNLANVQPYSLVDRSLDDQNYYVATSSAGSCPTVTTTTAQGGSVATTRHQDCRSSTSPSTATDGTCPATNFNTPS</sequence>
<keyword evidence="4" id="KW-1185">Reference proteome</keyword>
<reference evidence="3 4" key="1">
    <citation type="submission" date="2019-03" db="EMBL/GenBank/DDBJ databases">
        <title>Genomic Encyclopedia of Type Strains, Phase IV (KMG-IV): sequencing the most valuable type-strain genomes for metagenomic binning, comparative biology and taxonomic classification.</title>
        <authorList>
            <person name="Goeker M."/>
        </authorList>
    </citation>
    <scope>NUCLEOTIDE SEQUENCE [LARGE SCALE GENOMIC DNA]</scope>
    <source>
        <strain evidence="3 4">DSM 654</strain>
    </source>
</reference>
<dbReference type="OrthoDB" id="9152588at2"/>
<evidence type="ECO:0000256" key="2">
    <source>
        <dbReference type="SAM" id="Phobius"/>
    </source>
</evidence>